<evidence type="ECO:0000256" key="1">
    <source>
        <dbReference type="SAM" id="MobiDB-lite"/>
    </source>
</evidence>
<gene>
    <name evidence="2" type="ORF">NDU88_003920</name>
</gene>
<feature type="region of interest" description="Disordered" evidence="1">
    <location>
        <begin position="1"/>
        <end position="41"/>
    </location>
</feature>
<sequence>MQDSHRFPTPPPGGRRRVRCKKLAPVPRASRLRGPRRTELSAPTVSSAPVARWKAVWCVSGVGVGKNLVPRSALSAPGPLECPRRRQALRMLEAAAPGSLLGRFVSAFSGAPAPQCSREAAPPSQRPPICFVPTGGSFRAPQHPRLWPGPAVSRSTQIRRPSHSVARPRPGDVLEFKGHRIQGKVYVVVKELNIVG</sequence>
<evidence type="ECO:0000313" key="3">
    <source>
        <dbReference type="Proteomes" id="UP001066276"/>
    </source>
</evidence>
<name>A0AAV7MVQ2_PLEWA</name>
<comment type="caution">
    <text evidence="2">The sequence shown here is derived from an EMBL/GenBank/DDBJ whole genome shotgun (WGS) entry which is preliminary data.</text>
</comment>
<protein>
    <submittedName>
        <fullName evidence="2">Uncharacterized protein</fullName>
    </submittedName>
</protein>
<keyword evidence="3" id="KW-1185">Reference proteome</keyword>
<feature type="region of interest" description="Disordered" evidence="1">
    <location>
        <begin position="151"/>
        <end position="171"/>
    </location>
</feature>
<dbReference type="AlphaFoldDB" id="A0AAV7MVQ2"/>
<proteinExistence type="predicted"/>
<reference evidence="2" key="1">
    <citation type="journal article" date="2022" name="bioRxiv">
        <title>Sequencing and chromosome-scale assembly of the giantPleurodeles waltlgenome.</title>
        <authorList>
            <person name="Brown T."/>
            <person name="Elewa A."/>
            <person name="Iarovenko S."/>
            <person name="Subramanian E."/>
            <person name="Araus A.J."/>
            <person name="Petzold A."/>
            <person name="Susuki M."/>
            <person name="Suzuki K.-i.T."/>
            <person name="Hayashi T."/>
            <person name="Toyoda A."/>
            <person name="Oliveira C."/>
            <person name="Osipova E."/>
            <person name="Leigh N.D."/>
            <person name="Simon A."/>
            <person name="Yun M.H."/>
        </authorList>
    </citation>
    <scope>NUCLEOTIDE SEQUENCE</scope>
    <source>
        <strain evidence="2">20211129_DDA</strain>
        <tissue evidence="2">Liver</tissue>
    </source>
</reference>
<organism evidence="2 3">
    <name type="scientific">Pleurodeles waltl</name>
    <name type="common">Iberian ribbed newt</name>
    <dbReference type="NCBI Taxonomy" id="8319"/>
    <lineage>
        <taxon>Eukaryota</taxon>
        <taxon>Metazoa</taxon>
        <taxon>Chordata</taxon>
        <taxon>Craniata</taxon>
        <taxon>Vertebrata</taxon>
        <taxon>Euteleostomi</taxon>
        <taxon>Amphibia</taxon>
        <taxon>Batrachia</taxon>
        <taxon>Caudata</taxon>
        <taxon>Salamandroidea</taxon>
        <taxon>Salamandridae</taxon>
        <taxon>Pleurodelinae</taxon>
        <taxon>Pleurodeles</taxon>
    </lineage>
</organism>
<accession>A0AAV7MVQ2</accession>
<dbReference type="Proteomes" id="UP001066276">
    <property type="component" value="Chromosome 9"/>
</dbReference>
<dbReference type="EMBL" id="JANPWB010000013">
    <property type="protein sequence ID" value="KAJ1106519.1"/>
    <property type="molecule type" value="Genomic_DNA"/>
</dbReference>
<evidence type="ECO:0000313" key="2">
    <source>
        <dbReference type="EMBL" id="KAJ1106519.1"/>
    </source>
</evidence>